<dbReference type="InterPro" id="IPR012902">
    <property type="entry name" value="N_methyl_site"/>
</dbReference>
<evidence type="ECO:0000256" key="5">
    <source>
        <dbReference type="ARBA" id="ARBA00022519"/>
    </source>
</evidence>
<dbReference type="GO" id="GO:0015627">
    <property type="term" value="C:type II protein secretion system complex"/>
    <property type="evidence" value="ECO:0007669"/>
    <property type="project" value="InterPro"/>
</dbReference>
<comment type="subcellular location">
    <subcellularLocation>
        <location evidence="1">Cell inner membrane</location>
        <topology evidence="1">Single-pass membrane protein</topology>
    </subcellularLocation>
</comment>
<name>A0A078LTK6_9PSED</name>
<dbReference type="eggNOG" id="COG4970">
    <property type="taxonomic scope" value="Bacteria"/>
</dbReference>
<dbReference type="InterPro" id="IPR045584">
    <property type="entry name" value="Pilin-like"/>
</dbReference>
<dbReference type="EMBL" id="CCSF01000001">
    <property type="protein sequence ID" value="CDZ95753.1"/>
    <property type="molecule type" value="Genomic_DNA"/>
</dbReference>
<evidence type="ECO:0000313" key="12">
    <source>
        <dbReference type="EMBL" id="CDZ95753.1"/>
    </source>
</evidence>
<evidence type="ECO:0000256" key="8">
    <source>
        <dbReference type="ARBA" id="ARBA00023136"/>
    </source>
</evidence>
<proteinExistence type="inferred from homology"/>
<comment type="similarity">
    <text evidence="9">Belongs to the GSP H family.</text>
</comment>
<evidence type="ECO:0000256" key="1">
    <source>
        <dbReference type="ARBA" id="ARBA00004377"/>
    </source>
</evidence>
<evidence type="ECO:0000256" key="3">
    <source>
        <dbReference type="ARBA" id="ARBA00022475"/>
    </source>
</evidence>
<dbReference type="AlphaFoldDB" id="A0A078LTK6"/>
<sequence length="166" mass="18469">MMNRNQGFTLVELMITLAVLAIFANIAVPAFDGLITRNRQQALMEQVAAVLNNARAEAILQRRTIEVCGSSDGKTCSASWANGWLVRAPDGRVMQLTQLPSHDALRWSGFQQSIRFHNNGSSPISNGRFYQCHEQKVAWQLVLNRQGRLRQGTPAENTEKASLCSQ</sequence>
<dbReference type="NCBIfam" id="TIGR02532">
    <property type="entry name" value="IV_pilin_GFxxxE"/>
    <property type="match status" value="1"/>
</dbReference>
<dbReference type="GO" id="GO:0005886">
    <property type="term" value="C:plasma membrane"/>
    <property type="evidence" value="ECO:0007669"/>
    <property type="project" value="UniProtKB-SubCell"/>
</dbReference>
<dbReference type="HOGENOM" id="CLU_084761_4_0_6"/>
<dbReference type="Proteomes" id="UP000053902">
    <property type="component" value="Unassembled WGS sequence"/>
</dbReference>
<dbReference type="RefSeq" id="WP_074436862.1">
    <property type="nucleotide sequence ID" value="NZ_CCSF01000001.1"/>
</dbReference>
<keyword evidence="7" id="KW-1133">Transmembrane helix</keyword>
<dbReference type="Pfam" id="PF12019">
    <property type="entry name" value="GspH"/>
    <property type="match status" value="1"/>
</dbReference>
<keyword evidence="3" id="KW-1003">Cell membrane</keyword>
<evidence type="ECO:0000256" key="7">
    <source>
        <dbReference type="ARBA" id="ARBA00022989"/>
    </source>
</evidence>
<evidence type="ECO:0000256" key="10">
    <source>
        <dbReference type="ARBA" id="ARBA00030775"/>
    </source>
</evidence>
<dbReference type="Pfam" id="PF07963">
    <property type="entry name" value="N_methyl"/>
    <property type="match status" value="1"/>
</dbReference>
<protein>
    <recommendedName>
        <fullName evidence="2">Type II secretion system protein H</fullName>
    </recommendedName>
    <alternativeName>
        <fullName evidence="10">General secretion pathway protein H</fullName>
    </alternativeName>
</protein>
<evidence type="ECO:0000256" key="9">
    <source>
        <dbReference type="ARBA" id="ARBA00025772"/>
    </source>
</evidence>
<reference evidence="12 13" key="1">
    <citation type="submission" date="2014-07" db="EMBL/GenBank/DDBJ databases">
        <authorList>
            <person name="Urmite Genomes Urmite Genomes"/>
        </authorList>
    </citation>
    <scope>NUCLEOTIDE SEQUENCE [LARGE SCALE GENOMIC DNA]</scope>
    <source>
        <strain evidence="12 13">20_BN</strain>
    </source>
</reference>
<evidence type="ECO:0000256" key="6">
    <source>
        <dbReference type="ARBA" id="ARBA00022692"/>
    </source>
</evidence>
<dbReference type="OrthoDB" id="6120962at2"/>
<evidence type="ECO:0000313" key="13">
    <source>
        <dbReference type="Proteomes" id="UP000053902"/>
    </source>
</evidence>
<dbReference type="InterPro" id="IPR022346">
    <property type="entry name" value="T2SS_GspH"/>
</dbReference>
<keyword evidence="5" id="KW-0997">Cell inner membrane</keyword>
<dbReference type="SUPFAM" id="SSF54523">
    <property type="entry name" value="Pili subunits"/>
    <property type="match status" value="1"/>
</dbReference>
<evidence type="ECO:0000256" key="2">
    <source>
        <dbReference type="ARBA" id="ARBA00021549"/>
    </source>
</evidence>
<dbReference type="STRING" id="1499686.BN1079_03097"/>
<evidence type="ECO:0000259" key="11">
    <source>
        <dbReference type="Pfam" id="PF12019"/>
    </source>
</evidence>
<organism evidence="12 13">
    <name type="scientific">Pseudomonas saudiphocaensis</name>
    <dbReference type="NCBI Taxonomy" id="1499686"/>
    <lineage>
        <taxon>Bacteria</taxon>
        <taxon>Pseudomonadati</taxon>
        <taxon>Pseudomonadota</taxon>
        <taxon>Gammaproteobacteria</taxon>
        <taxon>Pseudomonadales</taxon>
        <taxon>Pseudomonadaceae</taxon>
        <taxon>Pseudomonas</taxon>
    </lineage>
</organism>
<keyword evidence="4" id="KW-0488">Methylation</keyword>
<keyword evidence="6" id="KW-0812">Transmembrane</keyword>
<keyword evidence="13" id="KW-1185">Reference proteome</keyword>
<feature type="domain" description="General secretion pathway GspH" evidence="11">
    <location>
        <begin position="45"/>
        <end position="147"/>
    </location>
</feature>
<accession>A0A078LTK6</accession>
<dbReference type="Gene3D" id="3.55.40.10">
    <property type="entry name" value="minor pseudopilin epsh domain"/>
    <property type="match status" value="1"/>
</dbReference>
<gene>
    <name evidence="12" type="ORF">BN1079_03097</name>
</gene>
<evidence type="ECO:0000256" key="4">
    <source>
        <dbReference type="ARBA" id="ARBA00022481"/>
    </source>
</evidence>
<keyword evidence="8" id="KW-0472">Membrane</keyword>
<dbReference type="GO" id="GO:0015628">
    <property type="term" value="P:protein secretion by the type II secretion system"/>
    <property type="evidence" value="ECO:0007669"/>
    <property type="project" value="InterPro"/>
</dbReference>